<organism evidence="1 2">
    <name type="scientific">Aspergillus melleus</name>
    <dbReference type="NCBI Taxonomy" id="138277"/>
    <lineage>
        <taxon>Eukaryota</taxon>
        <taxon>Fungi</taxon>
        <taxon>Dikarya</taxon>
        <taxon>Ascomycota</taxon>
        <taxon>Pezizomycotina</taxon>
        <taxon>Eurotiomycetes</taxon>
        <taxon>Eurotiomycetidae</taxon>
        <taxon>Eurotiales</taxon>
        <taxon>Aspergillaceae</taxon>
        <taxon>Aspergillus</taxon>
        <taxon>Aspergillus subgen. Circumdati</taxon>
    </lineage>
</organism>
<comment type="caution">
    <text evidence="1">The sequence shown here is derived from an EMBL/GenBank/DDBJ whole genome shotgun (WGS) entry which is preliminary data.</text>
</comment>
<sequence length="473" mass="51779">MNHPPLTPTYILRGHASAIHSLHIFQSNLRLISADADGWIIVWDLVSKRPVAVWKGHEGAILQVRAFCVDGEGVQVYSHGRDHKLRMWKIRPQDEAVMQKTLPVDVQTETEPQRQYGSQPWMVHSLPVNALNFCAFSILFVDGPFSSLSSGDGSNERRRARTHSGGHAESQPQATPPSSEEAPPTASTDKAFTRLLAAPNALDSGAVDIFHLPLERRVCTIPPPAGIKPGMVMAVELFMDSTTGDVYVASGYEDGHVMVFRCRGALKDQDTSTEPWNRKWNWETLYVSRIHTQPALSIDVSKTGGYFLSSGADATLLKHPIPGWDGAGTAAPATAAGEPSDKPLKTVNTKHAGQQGLRIRDDGKIFATAGWDSRVRVYSCKTMKEVAVLKWHKDGCYAVAFAHVEAAGALDRPGQQLSESGEAGDDKTTAGELTKRTEFSLATVQQQRNQKVQKTHWLAAGSKDGKISLWDIY</sequence>
<evidence type="ECO:0000313" key="2">
    <source>
        <dbReference type="Proteomes" id="UP001177260"/>
    </source>
</evidence>
<dbReference type="Proteomes" id="UP001177260">
    <property type="component" value="Unassembled WGS sequence"/>
</dbReference>
<dbReference type="EMBL" id="JAOPJF010000020">
    <property type="protein sequence ID" value="KAK1145982.1"/>
    <property type="molecule type" value="Genomic_DNA"/>
</dbReference>
<accession>A0ACC3B663</accession>
<protein>
    <submittedName>
        <fullName evidence="1">Astra associated protein 1 Asa1</fullName>
    </submittedName>
</protein>
<proteinExistence type="predicted"/>
<reference evidence="1 2" key="1">
    <citation type="journal article" date="2023" name="ACS Omega">
        <title>Identification of the Neoaspergillic Acid Biosynthesis Gene Cluster by Establishing an In Vitro CRISPR-Ribonucleoprotein Genetic System in Aspergillus melleus.</title>
        <authorList>
            <person name="Yuan B."/>
            <person name="Grau M.F."/>
            <person name="Murata R.M."/>
            <person name="Torok T."/>
            <person name="Venkateswaran K."/>
            <person name="Stajich J.E."/>
            <person name="Wang C.C.C."/>
        </authorList>
    </citation>
    <scope>NUCLEOTIDE SEQUENCE [LARGE SCALE GENOMIC DNA]</scope>
    <source>
        <strain evidence="1 2">IMV 1140</strain>
    </source>
</reference>
<gene>
    <name evidence="1" type="primary">asa1</name>
    <name evidence="1" type="ORF">N8T08_003630</name>
</gene>
<name>A0ACC3B663_9EURO</name>
<keyword evidence="2" id="KW-1185">Reference proteome</keyword>
<evidence type="ECO:0000313" key="1">
    <source>
        <dbReference type="EMBL" id="KAK1145982.1"/>
    </source>
</evidence>